<feature type="region of interest" description="Disordered" evidence="1">
    <location>
        <begin position="1"/>
        <end position="27"/>
    </location>
</feature>
<name>A0AAE0WZ81_9PEZI</name>
<reference evidence="2" key="1">
    <citation type="journal article" date="2023" name="Mol. Phylogenet. Evol.">
        <title>Genome-scale phylogeny and comparative genomics of the fungal order Sordariales.</title>
        <authorList>
            <person name="Hensen N."/>
            <person name="Bonometti L."/>
            <person name="Westerberg I."/>
            <person name="Brannstrom I.O."/>
            <person name="Guillou S."/>
            <person name="Cros-Aarteil S."/>
            <person name="Calhoun S."/>
            <person name="Haridas S."/>
            <person name="Kuo A."/>
            <person name="Mondo S."/>
            <person name="Pangilinan J."/>
            <person name="Riley R."/>
            <person name="LaButti K."/>
            <person name="Andreopoulos B."/>
            <person name="Lipzen A."/>
            <person name="Chen C."/>
            <person name="Yan M."/>
            <person name="Daum C."/>
            <person name="Ng V."/>
            <person name="Clum A."/>
            <person name="Steindorff A."/>
            <person name="Ohm R.A."/>
            <person name="Martin F."/>
            <person name="Silar P."/>
            <person name="Natvig D.O."/>
            <person name="Lalanne C."/>
            <person name="Gautier V."/>
            <person name="Ament-Velasquez S.L."/>
            <person name="Kruys A."/>
            <person name="Hutchinson M.I."/>
            <person name="Powell A.J."/>
            <person name="Barry K."/>
            <person name="Miller A.N."/>
            <person name="Grigoriev I.V."/>
            <person name="Debuchy R."/>
            <person name="Gladieux P."/>
            <person name="Hiltunen Thoren M."/>
            <person name="Johannesson H."/>
        </authorList>
    </citation>
    <scope>NUCLEOTIDE SEQUENCE</scope>
    <source>
        <strain evidence="2">CBS 314.62</strain>
    </source>
</reference>
<proteinExistence type="predicted"/>
<sequence>MLPIPREPSSQRLPYPPSPPALPLHKPNPVSLRAPPRLWHQRAAAAKWPIYYTTSESCFALPLPPPPQVSVPTTAGTRSVSATHTPVTAFVLESGGGAAALLLLQVVRPGKARDVSVWWCALSVLCVWGGLAYRSELPIAKHSPTHITALQTAPAFFLVIPARVSLNPGSWLWLSVVLVPGLRTPLMAGGVDGLALVDCGILPVELANLC</sequence>
<dbReference type="EMBL" id="JAULSO010000008">
    <property type="protein sequence ID" value="KAK3681074.1"/>
    <property type="molecule type" value="Genomic_DNA"/>
</dbReference>
<protein>
    <submittedName>
        <fullName evidence="2">Uncharacterized protein</fullName>
    </submittedName>
</protein>
<comment type="caution">
    <text evidence="2">The sequence shown here is derived from an EMBL/GenBank/DDBJ whole genome shotgun (WGS) entry which is preliminary data.</text>
</comment>
<evidence type="ECO:0000313" key="2">
    <source>
        <dbReference type="EMBL" id="KAK3681074.1"/>
    </source>
</evidence>
<reference evidence="2" key="2">
    <citation type="submission" date="2023-06" db="EMBL/GenBank/DDBJ databases">
        <authorList>
            <consortium name="Lawrence Berkeley National Laboratory"/>
            <person name="Haridas S."/>
            <person name="Hensen N."/>
            <person name="Bonometti L."/>
            <person name="Westerberg I."/>
            <person name="Brannstrom I.O."/>
            <person name="Guillou S."/>
            <person name="Cros-Aarteil S."/>
            <person name="Calhoun S."/>
            <person name="Kuo A."/>
            <person name="Mondo S."/>
            <person name="Pangilinan J."/>
            <person name="Riley R."/>
            <person name="Labutti K."/>
            <person name="Andreopoulos B."/>
            <person name="Lipzen A."/>
            <person name="Chen C."/>
            <person name="Yanf M."/>
            <person name="Daum C."/>
            <person name="Ng V."/>
            <person name="Clum A."/>
            <person name="Steindorff A."/>
            <person name="Ohm R."/>
            <person name="Martin F."/>
            <person name="Silar P."/>
            <person name="Natvig D."/>
            <person name="Lalanne C."/>
            <person name="Gautier V."/>
            <person name="Ament-Velasquez S.L."/>
            <person name="Kruys A."/>
            <person name="Hutchinson M.I."/>
            <person name="Powell A.J."/>
            <person name="Barry K."/>
            <person name="Miller A.N."/>
            <person name="Grigoriev I.V."/>
            <person name="Debuchy R."/>
            <person name="Gladieux P."/>
            <person name="Thoren M.H."/>
            <person name="Johannesson H."/>
        </authorList>
    </citation>
    <scope>NUCLEOTIDE SEQUENCE</scope>
    <source>
        <strain evidence="2">CBS 314.62</strain>
    </source>
</reference>
<evidence type="ECO:0000313" key="3">
    <source>
        <dbReference type="Proteomes" id="UP001270362"/>
    </source>
</evidence>
<keyword evidence="3" id="KW-1185">Reference proteome</keyword>
<organism evidence="2 3">
    <name type="scientific">Podospora appendiculata</name>
    <dbReference type="NCBI Taxonomy" id="314037"/>
    <lineage>
        <taxon>Eukaryota</taxon>
        <taxon>Fungi</taxon>
        <taxon>Dikarya</taxon>
        <taxon>Ascomycota</taxon>
        <taxon>Pezizomycotina</taxon>
        <taxon>Sordariomycetes</taxon>
        <taxon>Sordariomycetidae</taxon>
        <taxon>Sordariales</taxon>
        <taxon>Podosporaceae</taxon>
        <taxon>Podospora</taxon>
    </lineage>
</organism>
<evidence type="ECO:0000256" key="1">
    <source>
        <dbReference type="SAM" id="MobiDB-lite"/>
    </source>
</evidence>
<dbReference type="AlphaFoldDB" id="A0AAE0WZ81"/>
<accession>A0AAE0WZ81</accession>
<gene>
    <name evidence="2" type="ORF">B0T22DRAFT_310850</name>
</gene>
<dbReference type="Proteomes" id="UP001270362">
    <property type="component" value="Unassembled WGS sequence"/>
</dbReference>